<dbReference type="AlphaFoldDB" id="A0A081DGK8"/>
<comment type="caution">
    <text evidence="1">The sequence shown here is derived from an EMBL/GenBank/DDBJ whole genome shotgun (WGS) entry which is preliminary data.</text>
</comment>
<name>A0A081DGK8_NONUL</name>
<dbReference type="EMBL" id="BBLG01000021">
    <property type="protein sequence ID" value="GAK78054.1"/>
    <property type="molecule type" value="Genomic_DNA"/>
</dbReference>
<organism evidence="1 2">
    <name type="scientific">Nonlabens ulvanivorans</name>
    <name type="common">Persicivirga ulvanivorans</name>
    <dbReference type="NCBI Taxonomy" id="906888"/>
    <lineage>
        <taxon>Bacteria</taxon>
        <taxon>Pseudomonadati</taxon>
        <taxon>Bacteroidota</taxon>
        <taxon>Flavobacteriia</taxon>
        <taxon>Flavobacteriales</taxon>
        <taxon>Flavobacteriaceae</taxon>
        <taxon>Nonlabens</taxon>
    </lineage>
</organism>
<evidence type="ECO:0000313" key="2">
    <source>
        <dbReference type="Proteomes" id="UP000028980"/>
    </source>
</evidence>
<evidence type="ECO:0000313" key="1">
    <source>
        <dbReference type="EMBL" id="GAK78054.1"/>
    </source>
</evidence>
<protein>
    <submittedName>
        <fullName evidence="1">Uncharacterized protein</fullName>
    </submittedName>
</protein>
<dbReference type="Proteomes" id="UP000028980">
    <property type="component" value="Unassembled WGS sequence"/>
</dbReference>
<reference evidence="1 2" key="1">
    <citation type="journal article" date="2014" name="Genome Announc.">
        <title>Draft Genome Sequences of Marine Flavobacterium Nonlabens Strains NR17, NR24, NR27, NR32, NR33, and Ara13.</title>
        <authorList>
            <person name="Nakanishi M."/>
            <person name="Meirelles P."/>
            <person name="Suzuki R."/>
            <person name="Takatani N."/>
            <person name="Mino S."/>
            <person name="Suda W."/>
            <person name="Oshima K."/>
            <person name="Hattori M."/>
            <person name="Ohkuma M."/>
            <person name="Hosokawa M."/>
            <person name="Miyashita K."/>
            <person name="Thompson F.L."/>
            <person name="Niwa A."/>
            <person name="Sawabe T."/>
            <person name="Sawabe T."/>
        </authorList>
    </citation>
    <scope>NUCLEOTIDE SEQUENCE [LARGE SCALE GENOMIC DNA]</scope>
    <source>
        <strain evidence="2">JCM19296</strain>
    </source>
</reference>
<gene>
    <name evidence="1" type="ORF">JCM19296_3663</name>
</gene>
<sequence>MRKIILLILLIFLSNYVSSQNHGRFWYFGQNAGLDFSTSPPTTLNDGQLNSFEGCSAISDDLGGNLLFYTDGTTVWNINHLQMPNGSGLFGDPNGSNAQVLIVKNGATTNEYFIITKEYQTTYYTIVDMSLNNNLGDIDVNRKNIVLNNNPNAITSEQMTSFFEPGNSVSWIILFDSGSFYAFRILNGAINVNNPVISNLAITSNIETRGMLKLSPDGSTLVLTGISNLDQAFLLNFDINTGAVTNPIELSSSTTTAYYYGAEFSPDSRLVYLNGNTDVSPSCGSQVINTREVFQFEINGPTGWNSNPIALGGSTGANSGRGSLQLGPDGRIYFARSCHPWLGLIVNPTIIGTGATYIDNGIALASGTFSRQGLPSFFTQQYAMNYHTIQGNIKYDFNSDGCDVADLSFSNLSIQSSGNSVLVNSISRLDGNYGVTLPDGQFTITPKPRKPNLLEFLTNQCSGKFSNPSQSIYTRLLCNRKWSERRPRSNCSSIRTSKTRF</sequence>
<dbReference type="SUPFAM" id="SSF82171">
    <property type="entry name" value="DPP6 N-terminal domain-like"/>
    <property type="match status" value="1"/>
</dbReference>
<proteinExistence type="predicted"/>
<accession>A0A081DGK8</accession>